<dbReference type="Pfam" id="PF08583">
    <property type="entry name" value="Cmc1"/>
    <property type="match status" value="1"/>
</dbReference>
<proteinExistence type="inferred from homology"/>
<accession>A0AAD5BC30</accession>
<name>A0AAD5BC30_9ASCO</name>
<keyword evidence="5" id="KW-1185">Reference proteome</keyword>
<sequence length="124" mass="14924">MSYPKKKKGYSDVELPTNPNLPAWIITPKEEKAIFERWRKRTFSKCDDLIKRYIECSNSYANPLDAIEKCKSVNQASLDCVAQYQKQEYLDQERDLFIKEKIEKKRLYKQKLRELQEQQENKEI</sequence>
<comment type="caution">
    <text evidence="4">The sequence shown here is derived from an EMBL/GenBank/DDBJ whole genome shotgun (WGS) entry which is preliminary data.</text>
</comment>
<keyword evidence="3" id="KW-0472">Membrane</keyword>
<evidence type="ECO:0000256" key="3">
    <source>
        <dbReference type="RuleBase" id="RU364104"/>
    </source>
</evidence>
<dbReference type="RefSeq" id="XP_051607078.1">
    <property type="nucleotide sequence ID" value="XM_051754062.1"/>
</dbReference>
<keyword evidence="2" id="KW-1015">Disulfide bond</keyword>
<dbReference type="EMBL" id="JAIHNG010000161">
    <property type="protein sequence ID" value="KAI5950031.1"/>
    <property type="molecule type" value="Genomic_DNA"/>
</dbReference>
<evidence type="ECO:0000256" key="2">
    <source>
        <dbReference type="ARBA" id="ARBA00023157"/>
    </source>
</evidence>
<comment type="similarity">
    <text evidence="1 3">Belongs to the CMC family.</text>
</comment>
<reference evidence="4 5" key="1">
    <citation type="journal article" date="2022" name="DNA Res.">
        <title>Genome analysis of five recently described species of the CUG-Ser clade uncovers Candida theae as a new hybrid lineage with pathogenic potential in the Candida parapsilosis species complex.</title>
        <authorList>
            <person name="Mixao V."/>
            <person name="Del Olmo V."/>
            <person name="Hegedusova E."/>
            <person name="Saus E."/>
            <person name="Pryszcz L."/>
            <person name="Cillingova A."/>
            <person name="Nosek J."/>
            <person name="Gabaldon T."/>
        </authorList>
    </citation>
    <scope>NUCLEOTIDE SEQUENCE [LARGE SCALE GENOMIC DNA]</scope>
    <source>
        <strain evidence="4 5">CBS 12239</strain>
    </source>
</reference>
<dbReference type="Proteomes" id="UP001204833">
    <property type="component" value="Unassembled WGS sequence"/>
</dbReference>
<protein>
    <recommendedName>
        <fullName evidence="3">COX assembly mitochondrial protein</fullName>
    </recommendedName>
</protein>
<evidence type="ECO:0000313" key="5">
    <source>
        <dbReference type="Proteomes" id="UP001204833"/>
    </source>
</evidence>
<organism evidence="4 5">
    <name type="scientific">Candida theae</name>
    <dbReference type="NCBI Taxonomy" id="1198502"/>
    <lineage>
        <taxon>Eukaryota</taxon>
        <taxon>Fungi</taxon>
        <taxon>Dikarya</taxon>
        <taxon>Ascomycota</taxon>
        <taxon>Saccharomycotina</taxon>
        <taxon>Pichiomycetes</taxon>
        <taxon>Debaryomycetaceae</taxon>
        <taxon>Candida/Lodderomyces clade</taxon>
        <taxon>Candida</taxon>
    </lineage>
</organism>
<comment type="function">
    <text evidence="3">Required for mitochondrial cytochrome c oxidase (COX) assembly and respiration.</text>
</comment>
<keyword evidence="3" id="KW-0496">Mitochondrion</keyword>
<evidence type="ECO:0000313" key="4">
    <source>
        <dbReference type="EMBL" id="KAI5950031.1"/>
    </source>
</evidence>
<evidence type="ECO:0000256" key="1">
    <source>
        <dbReference type="ARBA" id="ARBA00007347"/>
    </source>
</evidence>
<gene>
    <name evidence="4" type="ORF">KGF57_004541</name>
</gene>
<dbReference type="InterPro" id="IPR013892">
    <property type="entry name" value="Cyt_c_biogenesis_Cmc1-like"/>
</dbReference>
<keyword evidence="3" id="KW-0143">Chaperone</keyword>
<dbReference type="AlphaFoldDB" id="A0AAD5BC30"/>
<keyword evidence="3" id="KW-0999">Mitochondrion inner membrane</keyword>
<comment type="subcellular location">
    <subcellularLocation>
        <location evidence="3">Mitochondrion inner membrane</location>
    </subcellularLocation>
</comment>
<dbReference type="GeneID" id="76152585"/>
<dbReference type="GO" id="GO:0005743">
    <property type="term" value="C:mitochondrial inner membrane"/>
    <property type="evidence" value="ECO:0007669"/>
    <property type="project" value="UniProtKB-SubCell"/>
</dbReference>